<evidence type="ECO:0000256" key="8">
    <source>
        <dbReference type="ARBA" id="ARBA00023136"/>
    </source>
</evidence>
<dbReference type="Gene3D" id="1.20.1560.10">
    <property type="entry name" value="ABC transporter type 1, transmembrane domain"/>
    <property type="match status" value="2"/>
</dbReference>
<feature type="transmembrane region" description="Helical" evidence="11">
    <location>
        <begin position="928"/>
        <end position="954"/>
    </location>
</feature>
<comment type="subcellular location">
    <subcellularLocation>
        <location evidence="1">Membrane</location>
        <topology evidence="1">Multi-pass membrane protein</topology>
    </subcellularLocation>
</comment>
<reference evidence="14" key="1">
    <citation type="journal article" date="2015" name="Genome Announc.">
        <title>Draft Genome Sequence of the Pathogenic Filamentous Fungus Aspergillus udagawae Strain IFM 46973T.</title>
        <authorList>
            <person name="Kusuya Y."/>
            <person name="Takahashi-Nakaguchi A."/>
            <person name="Takahashi H."/>
            <person name="Yaguchi T."/>
        </authorList>
    </citation>
    <scope>NUCLEOTIDE SEQUENCE</scope>
    <source>
        <strain evidence="14">IFM 46973</strain>
    </source>
</reference>
<dbReference type="GO" id="GO:0016020">
    <property type="term" value="C:membrane"/>
    <property type="evidence" value="ECO:0007669"/>
    <property type="project" value="UniProtKB-SubCell"/>
</dbReference>
<dbReference type="FunFam" id="3.40.50.300:FF:003450">
    <property type="entry name" value="ABC multidrug transporter, putative"/>
    <property type="match status" value="1"/>
</dbReference>
<evidence type="ECO:0000313" key="14">
    <source>
        <dbReference type="EMBL" id="GIC93740.1"/>
    </source>
</evidence>
<dbReference type="InterPro" id="IPR027417">
    <property type="entry name" value="P-loop_NTPase"/>
</dbReference>
<dbReference type="GeneID" id="66997705"/>
<dbReference type="PANTHER" id="PTHR24223:SF345">
    <property type="entry name" value="ABC MULTIDRUG TRANSPORTER (EUROFUNG)"/>
    <property type="match status" value="1"/>
</dbReference>
<comment type="similarity">
    <text evidence="2">Belongs to the ABC transporter superfamily. ABCC family. Conjugate transporter (TC 3.A.1.208) subfamily.</text>
</comment>
<feature type="region of interest" description="Disordered" evidence="10">
    <location>
        <begin position="821"/>
        <end position="843"/>
    </location>
</feature>
<evidence type="ECO:0000256" key="5">
    <source>
        <dbReference type="ARBA" id="ARBA00022741"/>
    </source>
</evidence>
<keyword evidence="6" id="KW-0067">ATP-binding</keyword>
<feature type="transmembrane region" description="Helical" evidence="11">
    <location>
        <begin position="307"/>
        <end position="328"/>
    </location>
</feature>
<keyword evidence="8 11" id="KW-0472">Membrane</keyword>
<feature type="transmembrane region" description="Helical" evidence="11">
    <location>
        <begin position="68"/>
        <end position="90"/>
    </location>
</feature>
<evidence type="ECO:0000256" key="7">
    <source>
        <dbReference type="ARBA" id="ARBA00022989"/>
    </source>
</evidence>
<feature type="region of interest" description="Disordered" evidence="10">
    <location>
        <begin position="1220"/>
        <end position="1239"/>
    </location>
</feature>
<dbReference type="SUPFAM" id="SSF90123">
    <property type="entry name" value="ABC transporter transmembrane region"/>
    <property type="match status" value="2"/>
</dbReference>
<dbReference type="InterPro" id="IPR036640">
    <property type="entry name" value="ABC1_TM_sf"/>
</dbReference>
<dbReference type="InterPro" id="IPR011527">
    <property type="entry name" value="ABC1_TM_dom"/>
</dbReference>
<dbReference type="SUPFAM" id="SSF52540">
    <property type="entry name" value="P-loop containing nucleoside triphosphate hydrolases"/>
    <property type="match status" value="2"/>
</dbReference>
<name>A0A8E0R0C2_9EURO</name>
<dbReference type="GO" id="GO:0140359">
    <property type="term" value="F:ABC-type transporter activity"/>
    <property type="evidence" value="ECO:0007669"/>
    <property type="project" value="InterPro"/>
</dbReference>
<reference evidence="14" key="2">
    <citation type="submission" date="2021-01" db="EMBL/GenBank/DDBJ databases">
        <title>Pan-genome distribution and transcriptional activeness of fungal secondary metabolism genes in Aspergillus section Fumigati.</title>
        <authorList>
            <person name="Takahashi H."/>
            <person name="Umemura M."/>
            <person name="Ninomiya A."/>
            <person name="Kusuya Y."/>
            <person name="Urayama S."/>
            <person name="Shimizu M."/>
            <person name="Watanabe A."/>
            <person name="Kamei K."/>
            <person name="Yaguchi T."/>
            <person name="Hagiwara D."/>
        </authorList>
    </citation>
    <scope>NUCLEOTIDE SEQUENCE</scope>
    <source>
        <strain evidence="14">IFM 46973</strain>
    </source>
</reference>
<feature type="compositionally biased region" description="Low complexity" evidence="10">
    <location>
        <begin position="1220"/>
        <end position="1237"/>
    </location>
</feature>
<evidence type="ECO:0000256" key="1">
    <source>
        <dbReference type="ARBA" id="ARBA00004141"/>
    </source>
</evidence>
<keyword evidence="9" id="KW-0325">Glycoprotein</keyword>
<protein>
    <recommendedName>
        <fullName evidence="16">ABC multidrug transporter</fullName>
    </recommendedName>
</protein>
<dbReference type="InterPro" id="IPR044726">
    <property type="entry name" value="ABCC_6TM_D2"/>
</dbReference>
<evidence type="ECO:0000256" key="9">
    <source>
        <dbReference type="ARBA" id="ARBA00023180"/>
    </source>
</evidence>
<dbReference type="PROSITE" id="PS50893">
    <property type="entry name" value="ABC_TRANSPORTER_2"/>
    <property type="match status" value="2"/>
</dbReference>
<feature type="transmembrane region" description="Helical" evidence="11">
    <location>
        <begin position="96"/>
        <end position="113"/>
    </location>
</feature>
<dbReference type="PROSITE" id="PS00211">
    <property type="entry name" value="ABC_TRANSPORTER_1"/>
    <property type="match status" value="2"/>
</dbReference>
<evidence type="ECO:0000256" key="10">
    <source>
        <dbReference type="SAM" id="MobiDB-lite"/>
    </source>
</evidence>
<evidence type="ECO:0008006" key="16">
    <source>
        <dbReference type="Google" id="ProtNLM"/>
    </source>
</evidence>
<feature type="domain" description="ABC transmembrane type-1" evidence="13">
    <location>
        <begin position="892"/>
        <end position="1169"/>
    </location>
</feature>
<feature type="compositionally biased region" description="Basic and acidic residues" evidence="10">
    <location>
        <begin position="834"/>
        <end position="843"/>
    </location>
</feature>
<feature type="transmembrane region" description="Helical" evidence="11">
    <location>
        <begin position="886"/>
        <end position="908"/>
    </location>
</feature>
<feature type="transmembrane region" description="Helical" evidence="11">
    <location>
        <begin position="27"/>
        <end position="47"/>
    </location>
</feature>
<feature type="domain" description="ABC transporter" evidence="12">
    <location>
        <begin position="1218"/>
        <end position="1492"/>
    </location>
</feature>
<evidence type="ECO:0000256" key="3">
    <source>
        <dbReference type="ARBA" id="ARBA00022448"/>
    </source>
</evidence>
<dbReference type="CDD" id="cd03250">
    <property type="entry name" value="ABCC_MRP_domain1"/>
    <property type="match status" value="1"/>
</dbReference>
<dbReference type="PANTHER" id="PTHR24223">
    <property type="entry name" value="ATP-BINDING CASSETTE SUB-FAMILY C"/>
    <property type="match status" value="1"/>
</dbReference>
<dbReference type="EMBL" id="BBXM02000008">
    <property type="protein sequence ID" value="GIC93740.1"/>
    <property type="molecule type" value="Genomic_DNA"/>
</dbReference>
<evidence type="ECO:0000313" key="15">
    <source>
        <dbReference type="Proteomes" id="UP000036893"/>
    </source>
</evidence>
<dbReference type="GO" id="GO:0016887">
    <property type="term" value="F:ATP hydrolysis activity"/>
    <property type="evidence" value="ECO:0007669"/>
    <property type="project" value="InterPro"/>
</dbReference>
<gene>
    <name evidence="14" type="ORF">Aud_010228</name>
</gene>
<evidence type="ECO:0000259" key="12">
    <source>
        <dbReference type="PROSITE" id="PS50893"/>
    </source>
</evidence>
<feature type="transmembrane region" description="Helical" evidence="11">
    <location>
        <begin position="153"/>
        <end position="172"/>
    </location>
</feature>
<accession>A0A8E0R0C2</accession>
<dbReference type="Gene3D" id="3.40.50.300">
    <property type="entry name" value="P-loop containing nucleotide triphosphate hydrolases"/>
    <property type="match status" value="2"/>
</dbReference>
<dbReference type="FunFam" id="3.40.50.300:FF:001854">
    <property type="entry name" value="ABC multidrug transporter (Eurofung)"/>
    <property type="match status" value="1"/>
</dbReference>
<dbReference type="InterPro" id="IPR050173">
    <property type="entry name" value="ABC_transporter_C-like"/>
</dbReference>
<dbReference type="SMART" id="SM00382">
    <property type="entry name" value="AAA"/>
    <property type="match status" value="2"/>
</dbReference>
<dbReference type="Pfam" id="PF24357">
    <property type="entry name" value="TMD0_ABC"/>
    <property type="match status" value="1"/>
</dbReference>
<comment type="caution">
    <text evidence="14">The sequence shown here is derived from an EMBL/GenBank/DDBJ whole genome shotgun (WGS) entry which is preliminary data.</text>
</comment>
<evidence type="ECO:0000256" key="4">
    <source>
        <dbReference type="ARBA" id="ARBA00022692"/>
    </source>
</evidence>
<feature type="transmembrane region" description="Helical" evidence="11">
    <location>
        <begin position="1020"/>
        <end position="1044"/>
    </location>
</feature>
<dbReference type="PROSITE" id="PS50929">
    <property type="entry name" value="ABC_TM1F"/>
    <property type="match status" value="2"/>
</dbReference>
<feature type="domain" description="ABC transmembrane type-1" evidence="13">
    <location>
        <begin position="278"/>
        <end position="541"/>
    </location>
</feature>
<keyword evidence="5" id="KW-0547">Nucleotide-binding</keyword>
<proteinExistence type="inferred from homology"/>
<evidence type="ECO:0000256" key="2">
    <source>
        <dbReference type="ARBA" id="ARBA00009726"/>
    </source>
</evidence>
<dbReference type="Pfam" id="PF00664">
    <property type="entry name" value="ABC_membrane"/>
    <property type="match status" value="1"/>
</dbReference>
<dbReference type="FunFam" id="1.20.1560.10:FF:000066">
    <property type="entry name" value="ABC multidrug transporter (Eurofung)"/>
    <property type="match status" value="1"/>
</dbReference>
<dbReference type="FunFam" id="1.20.1560.10:FF:000055">
    <property type="entry name" value="ABC multidrug transporter (Eurofung)"/>
    <property type="match status" value="1"/>
</dbReference>
<feature type="domain" description="ABC transporter" evidence="12">
    <location>
        <begin position="588"/>
        <end position="816"/>
    </location>
</feature>
<evidence type="ECO:0000256" key="6">
    <source>
        <dbReference type="ARBA" id="ARBA00022840"/>
    </source>
</evidence>
<dbReference type="RefSeq" id="XP_043151006.1">
    <property type="nucleotide sequence ID" value="XM_043295071.1"/>
</dbReference>
<feature type="transmembrane region" description="Helical" evidence="11">
    <location>
        <begin position="1113"/>
        <end position="1134"/>
    </location>
</feature>
<evidence type="ECO:0000259" key="13">
    <source>
        <dbReference type="PROSITE" id="PS50929"/>
    </source>
</evidence>
<evidence type="ECO:0000256" key="11">
    <source>
        <dbReference type="SAM" id="Phobius"/>
    </source>
</evidence>
<dbReference type="GO" id="GO:0005524">
    <property type="term" value="F:ATP binding"/>
    <property type="evidence" value="ECO:0007669"/>
    <property type="project" value="UniProtKB-KW"/>
</dbReference>
<dbReference type="InterPro" id="IPR003439">
    <property type="entry name" value="ABC_transporter-like_ATP-bd"/>
</dbReference>
<feature type="transmembrane region" description="Helical" evidence="11">
    <location>
        <begin position="193"/>
        <end position="213"/>
    </location>
</feature>
<feature type="transmembrane region" description="Helical" evidence="11">
    <location>
        <begin position="125"/>
        <end position="147"/>
    </location>
</feature>
<feature type="transmembrane region" description="Helical" evidence="11">
    <location>
        <begin position="403"/>
        <end position="424"/>
    </location>
</feature>
<organism evidence="14 15">
    <name type="scientific">Aspergillus udagawae</name>
    <dbReference type="NCBI Taxonomy" id="91492"/>
    <lineage>
        <taxon>Eukaryota</taxon>
        <taxon>Fungi</taxon>
        <taxon>Dikarya</taxon>
        <taxon>Ascomycota</taxon>
        <taxon>Pezizomycotina</taxon>
        <taxon>Eurotiomycetes</taxon>
        <taxon>Eurotiomycetidae</taxon>
        <taxon>Eurotiales</taxon>
        <taxon>Aspergillaceae</taxon>
        <taxon>Aspergillus</taxon>
        <taxon>Aspergillus subgen. Fumigati</taxon>
    </lineage>
</organism>
<dbReference type="Proteomes" id="UP000036893">
    <property type="component" value="Unassembled WGS sequence"/>
</dbReference>
<dbReference type="CDD" id="cd18580">
    <property type="entry name" value="ABC_6TM_ABCC_D2"/>
    <property type="match status" value="1"/>
</dbReference>
<sequence length="1496" mass="164322">MPFTNGEGNMLHLNHEQFDFNPQFESLFFSIIPSILFIPSSLWRTVARIRKPVVVNAPILQFIKTGAIVIYAGLELALLILAAVGCFSISRMLTASSVLQLISALFMLTVSVVDHSRSPRPSMLLNSYLFLTLLLDIARARTLFLSSDHGSEIVYSSIFCASVGLKTAILLLEACQKARWVTWDATKHSPEETSGIFSLGVFFWLNKLFLAGYRHTFTIESLYPLDSTFDAQALHEEFAKNMDYTKLKGDTFGLLKVLVRTLWVQLLLPIPPRAALIAFYICQPLFIESLVTYLSHSEPDPNVGYGLIGAAILIYSGIGISYALYWYCHHRLRTMVRSILVTETFKAATRIRLGSGDDSAALTLMSTDMERIRMGLRFVHETWASVIQAGLAAWMLYRQLGVVFVAPVGVVVVCFVGLGILINFTGDSQRSWMSGVQKRVGLTATVIASMKSLKISGLTGPVAEYVQQLRVDELAAGARYRRIMITAAVFAFMPQLISPPLTFAFAQTTLNASTMFTSLSFLTLLTQPLSQLFQSIPELVSGLACLGRIQAFLELEPHQDYRQPLVEAQSCGMEKSSKQFNLKPTNCIVIRDANFGWKADKFVLNNINTQIPASSLTMVIGPVGSGKSTFCKALLGEIPFSHGSVVMSASPRHVGFCEQTAFLWNGTIRENIVGFTPFDRERYDQVIEATSLRFDLATLSQGDQTNIGSDGVALSGGQKQRLSLARALYLPSDFLILDDVFSGLDADTEEQVFRQVFGPDGLLRQRGSTVVLCTHSVRHLPTADYIITLENGSVAEQGTFVHLSTRAGYVQRLELGLKQEGEDTTADDEPGPCPEHKGQTGDGKKLEPAIIVNSTQSSTPIAPTVAAARQVGDATVYKLYIRSMGWFVAACSLFFAALWGLFTNYPTIWLTYWSDATESVHPAHSKSYYAGIYALLQICAIIALLLLGITLFIVSVKKAGANLHQQALRTLVRAPLSFFTNTDTGVVTNLFSQDLNLIDTELPEATLNTLFCVFQSIGQAVVMLTSSVYLAISYPILGALLYFVQKYYLRTSRQLRLLDLEAKSPLYTHFLDTLKGIATLRAFGFIPDDIHKNARLVDSSQRAAYLLLMIQEWLNLVLNLVVMVIAAVLTTLAVRLHSNSAFAGASLYSLMTFGESLSGIVIYYTRLETSIGAIARLKTFNETVTPEDRDGPGEEDIVPDTNWPDRGLVELRGVSARYKSTTVSESDSESDSNSVASGATKPPLALKNITLTIHPGEKVAICGRTGSGKSSFLALLLKLLDPLPSTDNSHDQDPPVLIDNIPLHRIHRATLRQRLIAVPQDPVFLPDGSSFRANLDPTDTATPAECQRVLEAVRLWGFVQERAEGLHAPVTAGTLSAGQRQLFSLGRAVLRAMLRVRSRSSSPEEGSDNQVQGGILLLDEASSSVDRETERMMQEIIRAEFRHYTIIAVSHRLEMIMDFDRVVVMDRGEVVEVGNPVALKGGAGSRFGELVAAAGA</sequence>
<keyword evidence="4 11" id="KW-0812">Transmembrane</keyword>
<keyword evidence="3" id="KW-0813">Transport</keyword>
<dbReference type="InterPro" id="IPR017871">
    <property type="entry name" value="ABC_transporter-like_CS"/>
</dbReference>
<keyword evidence="7 11" id="KW-1133">Transmembrane helix</keyword>
<dbReference type="Pfam" id="PF00005">
    <property type="entry name" value="ABC_tran"/>
    <property type="match status" value="2"/>
</dbReference>
<dbReference type="InterPro" id="IPR056227">
    <property type="entry name" value="TMD0_ABC"/>
</dbReference>
<dbReference type="InterPro" id="IPR003593">
    <property type="entry name" value="AAA+_ATPase"/>
</dbReference>
<feature type="transmembrane region" description="Helical" evidence="11">
    <location>
        <begin position="378"/>
        <end position="397"/>
    </location>
</feature>